<evidence type="ECO:0000256" key="3">
    <source>
        <dbReference type="ARBA" id="ARBA00012944"/>
    </source>
</evidence>
<keyword evidence="11" id="KW-0520">NAD</keyword>
<feature type="transmembrane region" description="Helical" evidence="16">
    <location>
        <begin position="139"/>
        <end position="158"/>
    </location>
</feature>
<keyword evidence="12 17" id="KW-0496">Mitochondrion</keyword>
<evidence type="ECO:0000256" key="6">
    <source>
        <dbReference type="ARBA" id="ARBA00022660"/>
    </source>
</evidence>
<evidence type="ECO:0000256" key="7">
    <source>
        <dbReference type="ARBA" id="ARBA00022692"/>
    </source>
</evidence>
<feature type="transmembrane region" description="Helical" evidence="16">
    <location>
        <begin position="81"/>
        <end position="100"/>
    </location>
</feature>
<evidence type="ECO:0000256" key="1">
    <source>
        <dbReference type="ARBA" id="ARBA00004225"/>
    </source>
</evidence>
<evidence type="ECO:0000256" key="5">
    <source>
        <dbReference type="ARBA" id="ARBA00022448"/>
    </source>
</evidence>
<keyword evidence="6" id="KW-0679">Respiratory chain</keyword>
<evidence type="ECO:0000256" key="10">
    <source>
        <dbReference type="ARBA" id="ARBA00022989"/>
    </source>
</evidence>
<name>A0A4Y5QJK3_9EUCA</name>
<evidence type="ECO:0000256" key="12">
    <source>
        <dbReference type="ARBA" id="ARBA00023128"/>
    </source>
</evidence>
<feature type="transmembrane region" description="Helical" evidence="16">
    <location>
        <begin position="48"/>
        <end position="69"/>
    </location>
</feature>
<dbReference type="PANTHER" id="PTHR11435:SF1">
    <property type="entry name" value="NADH-UBIQUINONE OXIDOREDUCTASE CHAIN 6"/>
    <property type="match status" value="1"/>
</dbReference>
<dbReference type="EMBL" id="MH234568">
    <property type="protein sequence ID" value="QCX31749.1"/>
    <property type="molecule type" value="Genomic_DNA"/>
</dbReference>
<evidence type="ECO:0000256" key="9">
    <source>
        <dbReference type="ARBA" id="ARBA00022982"/>
    </source>
</evidence>
<evidence type="ECO:0000313" key="17">
    <source>
        <dbReference type="EMBL" id="QCX31749.1"/>
    </source>
</evidence>
<evidence type="ECO:0000256" key="11">
    <source>
        <dbReference type="ARBA" id="ARBA00023027"/>
    </source>
</evidence>
<evidence type="ECO:0000256" key="2">
    <source>
        <dbReference type="ARBA" id="ARBA00005698"/>
    </source>
</evidence>
<reference evidence="17" key="1">
    <citation type="submission" date="2018-04" db="EMBL/GenBank/DDBJ databases">
        <title>Complete mitochondrial genome of Axianassa australis.</title>
        <authorList>
            <person name="Tan M.H."/>
            <person name="Gan H.M."/>
            <person name="Lee Y.P."/>
            <person name="Austin C.M."/>
        </authorList>
    </citation>
    <scope>NUCLEOTIDE SEQUENCE</scope>
</reference>
<evidence type="ECO:0000256" key="13">
    <source>
        <dbReference type="ARBA" id="ARBA00023136"/>
    </source>
</evidence>
<dbReference type="EC" id="7.1.1.2" evidence="3"/>
<evidence type="ECO:0000256" key="8">
    <source>
        <dbReference type="ARBA" id="ARBA00022967"/>
    </source>
</evidence>
<protein>
    <recommendedName>
        <fullName evidence="4">NADH-ubiquinone oxidoreductase chain 6</fullName>
        <ecNumber evidence="3">7.1.1.2</ecNumber>
    </recommendedName>
    <alternativeName>
        <fullName evidence="14">NADH dehydrogenase subunit 6</fullName>
    </alternativeName>
</protein>
<evidence type="ECO:0000256" key="14">
    <source>
        <dbReference type="ARBA" id="ARBA00031019"/>
    </source>
</evidence>
<dbReference type="GO" id="GO:0031966">
    <property type="term" value="C:mitochondrial membrane"/>
    <property type="evidence" value="ECO:0007669"/>
    <property type="project" value="UniProtKB-SubCell"/>
</dbReference>
<organism evidence="17">
    <name type="scientific">Axianassa australis</name>
    <dbReference type="NCBI Taxonomy" id="576642"/>
    <lineage>
        <taxon>Eukaryota</taxon>
        <taxon>Metazoa</taxon>
        <taxon>Ecdysozoa</taxon>
        <taxon>Arthropoda</taxon>
        <taxon>Crustacea</taxon>
        <taxon>Multicrustacea</taxon>
        <taxon>Malacostraca</taxon>
        <taxon>Eumalacostraca</taxon>
        <taxon>Eucarida</taxon>
        <taxon>Decapoda</taxon>
        <taxon>Pleocyemata</taxon>
        <taxon>Gebiidea</taxon>
        <taxon>Axianassidae</taxon>
        <taxon>Axianassa</taxon>
    </lineage>
</organism>
<keyword evidence="13 16" id="KW-0472">Membrane</keyword>
<gene>
    <name evidence="17" type="primary">nad6</name>
</gene>
<evidence type="ECO:0000256" key="4">
    <source>
        <dbReference type="ARBA" id="ARBA00021095"/>
    </source>
</evidence>
<dbReference type="GO" id="GO:0008137">
    <property type="term" value="F:NADH dehydrogenase (ubiquinone) activity"/>
    <property type="evidence" value="ECO:0007669"/>
    <property type="project" value="UniProtKB-EC"/>
</dbReference>
<comment type="similarity">
    <text evidence="2">Belongs to the complex I subunit 6 family.</text>
</comment>
<dbReference type="PANTHER" id="PTHR11435">
    <property type="entry name" value="NADH UBIQUINONE OXIDOREDUCTASE SUBUNIT ND6"/>
    <property type="match status" value="1"/>
</dbReference>
<dbReference type="InterPro" id="IPR050269">
    <property type="entry name" value="ComplexI_Subunit6"/>
</dbReference>
<dbReference type="AlphaFoldDB" id="A0A4Y5QJK3"/>
<evidence type="ECO:0000256" key="15">
    <source>
        <dbReference type="ARBA" id="ARBA00049551"/>
    </source>
</evidence>
<comment type="subcellular location">
    <subcellularLocation>
        <location evidence="1">Mitochondrion membrane</location>
        <topology evidence="1">Multi-pass membrane protein</topology>
    </subcellularLocation>
</comment>
<keyword evidence="5" id="KW-0813">Transport</keyword>
<keyword evidence="9" id="KW-0249">Electron transport</keyword>
<accession>A0A4Y5QJK3</accession>
<comment type="catalytic activity">
    <reaction evidence="15">
        <text>a ubiquinone + NADH + 5 H(+)(in) = a ubiquinol + NAD(+) + 4 H(+)(out)</text>
        <dbReference type="Rhea" id="RHEA:29091"/>
        <dbReference type="Rhea" id="RHEA-COMP:9565"/>
        <dbReference type="Rhea" id="RHEA-COMP:9566"/>
        <dbReference type="ChEBI" id="CHEBI:15378"/>
        <dbReference type="ChEBI" id="CHEBI:16389"/>
        <dbReference type="ChEBI" id="CHEBI:17976"/>
        <dbReference type="ChEBI" id="CHEBI:57540"/>
        <dbReference type="ChEBI" id="CHEBI:57945"/>
        <dbReference type="EC" id="7.1.1.2"/>
    </reaction>
</comment>
<keyword evidence="10 16" id="KW-1133">Transmembrane helix</keyword>
<evidence type="ECO:0000256" key="16">
    <source>
        <dbReference type="SAM" id="Phobius"/>
    </source>
</evidence>
<sequence length="169" mass="18775">MFLMTIPIMILLSFTFTRLIHPLSMGLALLTQTSLVCLTIGMITPSPWFSYILFLIFLGGMMVLFIYVASLASNEHFKLSPLTATATIMSLLLTIPVLLWDTLFAPTGSTSFSPDPTLIMPDSYSILTKSIYQTSTTPLTLFIIIYLLITLFAVVKITDSYFGPLRLSN</sequence>
<geneLocation type="mitochondrion" evidence="17"/>
<keyword evidence="8" id="KW-1278">Translocase</keyword>
<keyword evidence="7 16" id="KW-0812">Transmembrane</keyword>
<proteinExistence type="inferred from homology"/>